<keyword evidence="3 5" id="KW-1133">Transmembrane helix</keyword>
<dbReference type="Proteomes" id="UP000253551">
    <property type="component" value="Unassembled WGS sequence"/>
</dbReference>
<feature type="non-terminal residue" evidence="6">
    <location>
        <position position="1"/>
    </location>
</feature>
<feature type="transmembrane region" description="Helical" evidence="5">
    <location>
        <begin position="324"/>
        <end position="349"/>
    </location>
</feature>
<dbReference type="InterPro" id="IPR007941">
    <property type="entry name" value="DUF726"/>
</dbReference>
<evidence type="ECO:0000313" key="7">
    <source>
        <dbReference type="Proteomes" id="UP000253551"/>
    </source>
</evidence>
<evidence type="ECO:0000256" key="1">
    <source>
        <dbReference type="ARBA" id="ARBA00004141"/>
    </source>
</evidence>
<reference evidence="6 7" key="1">
    <citation type="journal article" date="2018" name="G3 (Bethesda)">
        <title>Phylogenetic and Phylogenomic Definition of Rhizopus Species.</title>
        <authorList>
            <person name="Gryganskyi A.P."/>
            <person name="Golan J."/>
            <person name="Dolatabadi S."/>
            <person name="Mondo S."/>
            <person name="Robb S."/>
            <person name="Idnurm A."/>
            <person name="Muszewska A."/>
            <person name="Steczkiewicz K."/>
            <person name="Masonjones S."/>
            <person name="Liao H.L."/>
            <person name="Gajdeczka M.T."/>
            <person name="Anike F."/>
            <person name="Vuek A."/>
            <person name="Anishchenko I.M."/>
            <person name="Voigt K."/>
            <person name="de Hoog G.S."/>
            <person name="Smith M.E."/>
            <person name="Heitman J."/>
            <person name="Vilgalys R."/>
            <person name="Stajich J.E."/>
        </authorList>
    </citation>
    <scope>NUCLEOTIDE SEQUENCE [LARGE SCALE GENOMIC DNA]</scope>
    <source>
        <strain evidence="6 7">LSU 92-RS-03</strain>
    </source>
</reference>
<keyword evidence="4 5" id="KW-0472">Membrane</keyword>
<dbReference type="OrthoDB" id="277931at2759"/>
<dbReference type="PANTHER" id="PTHR17920">
    <property type="entry name" value="TRANSMEMBRANE AND COILED-COIL DOMAIN-CONTAINING PROTEIN 4 TMCO4"/>
    <property type="match status" value="1"/>
</dbReference>
<evidence type="ECO:0000256" key="4">
    <source>
        <dbReference type="ARBA" id="ARBA00023136"/>
    </source>
</evidence>
<accession>A0A367IJT3</accession>
<dbReference type="AlphaFoldDB" id="A0A367IJT3"/>
<dbReference type="EMBL" id="PJQM01007603">
    <property type="protein sequence ID" value="RCH77947.1"/>
    <property type="molecule type" value="Genomic_DNA"/>
</dbReference>
<evidence type="ECO:0000256" key="2">
    <source>
        <dbReference type="ARBA" id="ARBA00022692"/>
    </source>
</evidence>
<organism evidence="6 7">
    <name type="scientific">Rhizopus stolonifer</name>
    <name type="common">Rhizopus nigricans</name>
    <dbReference type="NCBI Taxonomy" id="4846"/>
    <lineage>
        <taxon>Eukaryota</taxon>
        <taxon>Fungi</taxon>
        <taxon>Fungi incertae sedis</taxon>
        <taxon>Mucoromycota</taxon>
        <taxon>Mucoromycotina</taxon>
        <taxon>Mucoromycetes</taxon>
        <taxon>Mucorales</taxon>
        <taxon>Mucorineae</taxon>
        <taxon>Rhizopodaceae</taxon>
        <taxon>Rhizopus</taxon>
    </lineage>
</organism>
<keyword evidence="7" id="KW-1185">Reference proteome</keyword>
<dbReference type="Pfam" id="PF05277">
    <property type="entry name" value="DUF726"/>
    <property type="match status" value="1"/>
</dbReference>
<sequence>RMNQPNVLDESIVTHRPPLTAQLLAEQNELNQQLLPKPNAIRDWAADLPQVPDTVEPLLTSSQVYESEEGMRETKDVLTETQKIAYVSLCYLTSLEVVHDYQGQDFTMARMSADNWQRKWMSMLYAHMDIPSEERQMIESLSKHAILPSDLVHQFTAQGDTAEVKLDEFFKNNKTKVIIDLRWTVLCDLFLICLSIENYDARSRVFIARVASYLSLDWFQVIGFEKRIAEHLVQDAGWETETMNSISTTVTSMTMTHAEDDGSIKNHHEQQSRNKQRKKKRYVMVGLATIGGGLILGLSAGLMAPVIAGGLGVLLSTVGVTGSAGFLGGTAGIALITGGATVAGGRIGAKGMNRRMKSITTFEFLPVYTEENVNCTVTITG</sequence>
<comment type="subcellular location">
    <subcellularLocation>
        <location evidence="1">Membrane</location>
        <topology evidence="1">Multi-pass membrane protein</topology>
    </subcellularLocation>
</comment>
<evidence type="ECO:0000256" key="3">
    <source>
        <dbReference type="ARBA" id="ARBA00022989"/>
    </source>
</evidence>
<evidence type="ECO:0000256" key="5">
    <source>
        <dbReference type="SAM" id="Phobius"/>
    </source>
</evidence>
<keyword evidence="2 5" id="KW-0812">Transmembrane</keyword>
<dbReference type="GO" id="GO:0016020">
    <property type="term" value="C:membrane"/>
    <property type="evidence" value="ECO:0007669"/>
    <property type="project" value="UniProtKB-SubCell"/>
</dbReference>
<feature type="non-terminal residue" evidence="6">
    <location>
        <position position="381"/>
    </location>
</feature>
<protein>
    <submittedName>
        <fullName evidence="6">Uncharacterized protein</fullName>
    </submittedName>
</protein>
<dbReference type="PANTHER" id="PTHR17920:SF3">
    <property type="entry name" value="TRANSMEMBRANE AND COILED-COIL DOMAIN-CONTAINING PROTEIN 4"/>
    <property type="match status" value="1"/>
</dbReference>
<feature type="transmembrane region" description="Helical" evidence="5">
    <location>
        <begin position="282"/>
        <end position="304"/>
    </location>
</feature>
<gene>
    <name evidence="6" type="ORF">CU098_001331</name>
</gene>
<proteinExistence type="predicted"/>
<evidence type="ECO:0000313" key="6">
    <source>
        <dbReference type="EMBL" id="RCH77947.1"/>
    </source>
</evidence>
<comment type="caution">
    <text evidence="6">The sequence shown here is derived from an EMBL/GenBank/DDBJ whole genome shotgun (WGS) entry which is preliminary data.</text>
</comment>
<name>A0A367IJT3_RHIST</name>